<dbReference type="AlphaFoldDB" id="K1UT69"/>
<proteinExistence type="predicted"/>
<feature type="non-terminal residue" evidence="1">
    <location>
        <position position="1"/>
    </location>
</feature>
<dbReference type="EMBL" id="AJWZ01001140">
    <property type="protein sequence ID" value="EKC74726.1"/>
    <property type="molecule type" value="Genomic_DNA"/>
</dbReference>
<comment type="caution">
    <text evidence="1">The sequence shown here is derived from an EMBL/GenBank/DDBJ whole genome shotgun (WGS) entry which is preliminary data.</text>
</comment>
<protein>
    <submittedName>
        <fullName evidence="1">Uncharacterized protein</fullName>
    </submittedName>
</protein>
<accession>K1UT69</accession>
<organism evidence="1">
    <name type="scientific">human gut metagenome</name>
    <dbReference type="NCBI Taxonomy" id="408170"/>
    <lineage>
        <taxon>unclassified sequences</taxon>
        <taxon>metagenomes</taxon>
        <taxon>organismal metagenomes</taxon>
    </lineage>
</organism>
<name>K1UT69_9ZZZZ</name>
<evidence type="ECO:0000313" key="1">
    <source>
        <dbReference type="EMBL" id="EKC74726.1"/>
    </source>
</evidence>
<sequence length="39" mass="4414">KSAFGDFGGAEHPFFTRRAEQLSVADFVELTCWVDEHRG</sequence>
<gene>
    <name evidence="1" type="ORF">OBE_01701</name>
</gene>
<reference evidence="1" key="1">
    <citation type="journal article" date="2013" name="Environ. Microbiol.">
        <title>Microbiota from the distal guts of lean and obese adolescents exhibit partial functional redundancy besides clear differences in community structure.</title>
        <authorList>
            <person name="Ferrer M."/>
            <person name="Ruiz A."/>
            <person name="Lanza F."/>
            <person name="Haange S.B."/>
            <person name="Oberbach A."/>
            <person name="Till H."/>
            <person name="Bargiela R."/>
            <person name="Campoy C."/>
            <person name="Segura M.T."/>
            <person name="Richter M."/>
            <person name="von Bergen M."/>
            <person name="Seifert J."/>
            <person name="Suarez A."/>
        </authorList>
    </citation>
    <scope>NUCLEOTIDE SEQUENCE</scope>
</reference>